<dbReference type="InParanoid" id="A0A5J5F3H1"/>
<feature type="compositionally biased region" description="Low complexity" evidence="1">
    <location>
        <begin position="272"/>
        <end position="309"/>
    </location>
</feature>
<sequence length="364" mass="39028">MSESSYQTQLNQIFNPYIHADSPFNISETVRKNSRQFRAECGSMPARKVLAQRMGCANDESDKRVLRIAVREFICRYLGPDFWAFREYDYAVVLYSLIKMTWQYMNREHLHGRTEWTRETTHHVVHSVMGDNRRNERSKEKAAKKRADKRRARRLANTAAGSAVKASSTSRKTPAISPPAPFSPSPAVSAMPCGTNCCPSPVAAAISPPAPPCSSPAASVMPASASASPSLPLTALDVPSQEVFSASAVTAPIVPCPSPAACNIPAATTPRSSPLAASTLPPPSSSHLSPAVSVASPQVAPYPSSPTTLSSSTVELASSLLTSTTSSGMIQPLSSAPIPNSYDAHASPPLEHNKDVYQSLFRYS</sequence>
<protein>
    <submittedName>
        <fullName evidence="2">Uncharacterized protein</fullName>
    </submittedName>
</protein>
<feature type="compositionally biased region" description="Basic residues" evidence="1">
    <location>
        <begin position="142"/>
        <end position="154"/>
    </location>
</feature>
<feature type="compositionally biased region" description="Polar residues" evidence="1">
    <location>
        <begin position="328"/>
        <end position="338"/>
    </location>
</feature>
<feature type="region of interest" description="Disordered" evidence="1">
    <location>
        <begin position="267"/>
        <end position="309"/>
    </location>
</feature>
<evidence type="ECO:0000313" key="3">
    <source>
        <dbReference type="Proteomes" id="UP000326924"/>
    </source>
</evidence>
<feature type="region of interest" description="Disordered" evidence="1">
    <location>
        <begin position="327"/>
        <end position="350"/>
    </location>
</feature>
<name>A0A5J5F3H1_9PEZI</name>
<keyword evidence="3" id="KW-1185">Reference proteome</keyword>
<gene>
    <name evidence="2" type="ORF">FN846DRAFT_888491</name>
</gene>
<accession>A0A5J5F3H1</accession>
<proteinExistence type="predicted"/>
<feature type="region of interest" description="Disordered" evidence="1">
    <location>
        <begin position="121"/>
        <end position="185"/>
    </location>
</feature>
<organism evidence="2 3">
    <name type="scientific">Sphaerosporella brunnea</name>
    <dbReference type="NCBI Taxonomy" id="1250544"/>
    <lineage>
        <taxon>Eukaryota</taxon>
        <taxon>Fungi</taxon>
        <taxon>Dikarya</taxon>
        <taxon>Ascomycota</taxon>
        <taxon>Pezizomycotina</taxon>
        <taxon>Pezizomycetes</taxon>
        <taxon>Pezizales</taxon>
        <taxon>Pyronemataceae</taxon>
        <taxon>Sphaerosporella</taxon>
    </lineage>
</organism>
<dbReference type="Proteomes" id="UP000326924">
    <property type="component" value="Unassembled WGS sequence"/>
</dbReference>
<comment type="caution">
    <text evidence="2">The sequence shown here is derived from an EMBL/GenBank/DDBJ whole genome shotgun (WGS) entry which is preliminary data.</text>
</comment>
<evidence type="ECO:0000313" key="2">
    <source>
        <dbReference type="EMBL" id="KAA8910223.1"/>
    </source>
</evidence>
<evidence type="ECO:0000256" key="1">
    <source>
        <dbReference type="SAM" id="MobiDB-lite"/>
    </source>
</evidence>
<feature type="compositionally biased region" description="Basic and acidic residues" evidence="1">
    <location>
        <begin position="131"/>
        <end position="141"/>
    </location>
</feature>
<dbReference type="AlphaFoldDB" id="A0A5J5F3H1"/>
<dbReference type="EMBL" id="VXIS01000048">
    <property type="protein sequence ID" value="KAA8910223.1"/>
    <property type="molecule type" value="Genomic_DNA"/>
</dbReference>
<reference evidence="2 3" key="1">
    <citation type="submission" date="2019-09" db="EMBL/GenBank/DDBJ databases">
        <title>Draft genome of the ectomycorrhizal ascomycete Sphaerosporella brunnea.</title>
        <authorList>
            <consortium name="DOE Joint Genome Institute"/>
            <person name="Benucci G.M."/>
            <person name="Marozzi G."/>
            <person name="Antonielli L."/>
            <person name="Sanchez S."/>
            <person name="Marco P."/>
            <person name="Wang X."/>
            <person name="Falini L.B."/>
            <person name="Barry K."/>
            <person name="Haridas S."/>
            <person name="Lipzen A."/>
            <person name="Labutti K."/>
            <person name="Grigoriev I.V."/>
            <person name="Murat C."/>
            <person name="Martin F."/>
            <person name="Albertini E."/>
            <person name="Donnini D."/>
            <person name="Bonito G."/>
        </authorList>
    </citation>
    <scope>NUCLEOTIDE SEQUENCE [LARGE SCALE GENOMIC DNA]</scope>
    <source>
        <strain evidence="2 3">Sb_GMNB300</strain>
    </source>
</reference>